<dbReference type="Gene3D" id="2.40.128.600">
    <property type="match status" value="1"/>
</dbReference>
<evidence type="ECO:0000256" key="1">
    <source>
        <dbReference type="SAM" id="MobiDB-lite"/>
    </source>
</evidence>
<keyword evidence="4" id="KW-0378">Hydrolase</keyword>
<feature type="domain" description="Peptidase S12 Pab87-related C-terminal" evidence="3">
    <location>
        <begin position="403"/>
        <end position="498"/>
    </location>
</feature>
<evidence type="ECO:0000259" key="3">
    <source>
        <dbReference type="Pfam" id="PF11954"/>
    </source>
</evidence>
<evidence type="ECO:0000313" key="4">
    <source>
        <dbReference type="EMBL" id="MCE5168865.1"/>
    </source>
</evidence>
<keyword evidence="5" id="KW-1185">Reference proteome</keyword>
<protein>
    <submittedName>
        <fullName evidence="4">Serine hydrolase</fullName>
    </submittedName>
</protein>
<sequence length="503" mass="56820">MKLLHNNKGGMLEMAQALQALEGFSTYIEQQMDKWKVPGLAVAVIKDQEIVMAEGFGFRNVEAGLKVTPETMFAIGSCTKAFTALAAGQLADEGKLDLDASVKTYLPHFKMHDAVATERITVRDMLCHRSGLPRHELMWYNSTFTREDIIERLAFLEPNQDFRAKWQYQNIMYMVAGYLVGQLAGSSWEQVVQERIFTPLHMTSSCLSVEDMQLRPDYALPYIEKDGKVLLTPFRNIDAIGPAGSINSNIIDMANWVGLHLNKGKFDGRQIVTEGSLAAMHTPHMPCDPSVWGKKELPISCYGLGWGIEPYRGHHMIHHGGGIDGFTSLVSFLPHDNIGVVILTNMFGTSLPRIATYNIVDRLLGLEEIDWSRRFQDDTEKWKEQLKEQQKKEYHDNTPSNSQAESVPFHPLIEYTGTYEHPGYGKVIVELEDGCLRFMYNSLTLPMTHFNEDVFEISYELFAAKVKGTFHADLNGNICRLSLPLNMEPGTKEIEFTKTSPDK</sequence>
<dbReference type="PANTHER" id="PTHR46825:SF15">
    <property type="entry name" value="BETA-LACTAMASE-RELATED DOMAIN-CONTAINING PROTEIN"/>
    <property type="match status" value="1"/>
</dbReference>
<dbReference type="SUPFAM" id="SSF56601">
    <property type="entry name" value="beta-lactamase/transpeptidase-like"/>
    <property type="match status" value="1"/>
</dbReference>
<evidence type="ECO:0000259" key="2">
    <source>
        <dbReference type="Pfam" id="PF00144"/>
    </source>
</evidence>
<dbReference type="InterPro" id="IPR050491">
    <property type="entry name" value="AmpC-like"/>
</dbReference>
<proteinExistence type="predicted"/>
<feature type="compositionally biased region" description="Basic and acidic residues" evidence="1">
    <location>
        <begin position="382"/>
        <end position="396"/>
    </location>
</feature>
<accession>A0ABS8YEC9</accession>
<dbReference type="InterPro" id="IPR021860">
    <property type="entry name" value="Peptidase_S12_Pab87-rel_C"/>
</dbReference>
<dbReference type="PANTHER" id="PTHR46825">
    <property type="entry name" value="D-ALANYL-D-ALANINE-CARBOXYPEPTIDASE/ENDOPEPTIDASE AMPH"/>
    <property type="match status" value="1"/>
</dbReference>
<dbReference type="EMBL" id="JAJNBZ010000003">
    <property type="protein sequence ID" value="MCE5168865.1"/>
    <property type="molecule type" value="Genomic_DNA"/>
</dbReference>
<evidence type="ECO:0000313" key="5">
    <source>
        <dbReference type="Proteomes" id="UP001199916"/>
    </source>
</evidence>
<reference evidence="4 5" key="1">
    <citation type="submission" date="2021-11" db="EMBL/GenBank/DDBJ databases">
        <title>Draft genome sequence of Paenibacillus profundus YoMME, a new Gram-positive bacteria with exoelectrogenic properties.</title>
        <authorList>
            <person name="Hubenova Y."/>
            <person name="Hubenova E."/>
            <person name="Manasiev Y."/>
            <person name="Peykov S."/>
            <person name="Mitov M."/>
        </authorList>
    </citation>
    <scope>NUCLEOTIDE SEQUENCE [LARGE SCALE GENOMIC DNA]</scope>
    <source>
        <strain evidence="4 5">YoMME</strain>
    </source>
</reference>
<gene>
    <name evidence="4" type="ORF">LQV63_06040</name>
</gene>
<dbReference type="Pfam" id="PF00144">
    <property type="entry name" value="Beta-lactamase"/>
    <property type="match status" value="1"/>
</dbReference>
<dbReference type="InterPro" id="IPR012338">
    <property type="entry name" value="Beta-lactam/transpept-like"/>
</dbReference>
<dbReference type="Proteomes" id="UP001199916">
    <property type="component" value="Unassembled WGS sequence"/>
</dbReference>
<dbReference type="InterPro" id="IPR001466">
    <property type="entry name" value="Beta-lactam-related"/>
</dbReference>
<dbReference type="Pfam" id="PF11954">
    <property type="entry name" value="DUF3471"/>
    <property type="match status" value="1"/>
</dbReference>
<name>A0ABS8YEC9_9BACL</name>
<feature type="domain" description="Beta-lactamase-related" evidence="2">
    <location>
        <begin position="25"/>
        <end position="358"/>
    </location>
</feature>
<comment type="caution">
    <text evidence="4">The sequence shown here is derived from an EMBL/GenBank/DDBJ whole genome shotgun (WGS) entry which is preliminary data.</text>
</comment>
<feature type="region of interest" description="Disordered" evidence="1">
    <location>
        <begin position="382"/>
        <end position="407"/>
    </location>
</feature>
<dbReference type="GO" id="GO:0016787">
    <property type="term" value="F:hydrolase activity"/>
    <property type="evidence" value="ECO:0007669"/>
    <property type="project" value="UniProtKB-KW"/>
</dbReference>
<organism evidence="4 5">
    <name type="scientific">Paenibacillus profundus</name>
    <dbReference type="NCBI Taxonomy" id="1173085"/>
    <lineage>
        <taxon>Bacteria</taxon>
        <taxon>Bacillati</taxon>
        <taxon>Bacillota</taxon>
        <taxon>Bacilli</taxon>
        <taxon>Bacillales</taxon>
        <taxon>Paenibacillaceae</taxon>
        <taxon>Paenibacillus</taxon>
    </lineage>
</organism>
<dbReference type="Gene3D" id="3.40.710.10">
    <property type="entry name" value="DD-peptidase/beta-lactamase superfamily"/>
    <property type="match status" value="1"/>
</dbReference>